<dbReference type="PROSITE" id="PS50894">
    <property type="entry name" value="HPT"/>
    <property type="match status" value="1"/>
</dbReference>
<dbReference type="Pfam" id="PF01627">
    <property type="entry name" value="Hpt"/>
    <property type="match status" value="1"/>
</dbReference>
<evidence type="ECO:0000259" key="4">
    <source>
        <dbReference type="PROSITE" id="PS50894"/>
    </source>
</evidence>
<dbReference type="Gene3D" id="1.20.120.160">
    <property type="entry name" value="HPT domain"/>
    <property type="match status" value="1"/>
</dbReference>
<feature type="domain" description="HPt" evidence="4">
    <location>
        <begin position="313"/>
        <end position="408"/>
    </location>
</feature>
<dbReference type="SUPFAM" id="SSF47226">
    <property type="entry name" value="Histidine-containing phosphotransfer domain, HPT domain"/>
    <property type="match status" value="1"/>
</dbReference>
<dbReference type="EMBL" id="MJMI01000105">
    <property type="protein sequence ID" value="OLQ89580.1"/>
    <property type="molecule type" value="Genomic_DNA"/>
</dbReference>
<keyword evidence="6" id="KW-1185">Reference proteome</keyword>
<proteinExistence type="predicted"/>
<dbReference type="InterPro" id="IPR036641">
    <property type="entry name" value="HPT_dom_sf"/>
</dbReference>
<dbReference type="InterPro" id="IPR008207">
    <property type="entry name" value="Sig_transdc_His_kin_Hpt_dom"/>
</dbReference>
<evidence type="ECO:0000256" key="3">
    <source>
        <dbReference type="SAM" id="Phobius"/>
    </source>
</evidence>
<evidence type="ECO:0000256" key="1">
    <source>
        <dbReference type="ARBA" id="ARBA00023012"/>
    </source>
</evidence>
<keyword evidence="3" id="KW-0472">Membrane</keyword>
<keyword evidence="3" id="KW-1133">Transmembrane helix</keyword>
<organism evidence="5 6">
    <name type="scientific">Vibrio ponticus</name>
    <dbReference type="NCBI Taxonomy" id="265668"/>
    <lineage>
        <taxon>Bacteria</taxon>
        <taxon>Pseudomonadati</taxon>
        <taxon>Pseudomonadota</taxon>
        <taxon>Gammaproteobacteria</taxon>
        <taxon>Vibrionales</taxon>
        <taxon>Vibrionaceae</taxon>
        <taxon>Vibrio</taxon>
    </lineage>
</organism>
<evidence type="ECO:0000256" key="2">
    <source>
        <dbReference type="PROSITE-ProRule" id="PRU00110"/>
    </source>
</evidence>
<keyword evidence="1" id="KW-0902">Two-component regulatory system</keyword>
<dbReference type="Proteomes" id="UP000186206">
    <property type="component" value="Unassembled WGS sequence"/>
</dbReference>
<keyword evidence="2" id="KW-0597">Phosphoprotein</keyword>
<feature type="transmembrane region" description="Helical" evidence="3">
    <location>
        <begin position="230"/>
        <end position="249"/>
    </location>
</feature>
<protein>
    <recommendedName>
        <fullName evidence="4">HPt domain-containing protein</fullName>
    </recommendedName>
</protein>
<reference evidence="5 6" key="1">
    <citation type="submission" date="2016-09" db="EMBL/GenBank/DDBJ databases">
        <title>Genomic Taxonomy of the Vibrionaceae.</title>
        <authorList>
            <person name="Gonzalez-Castillo A."/>
            <person name="Gomez-Gil B."/>
            <person name="Enciso-Ibarra K."/>
        </authorList>
    </citation>
    <scope>NUCLEOTIDE SEQUENCE [LARGE SCALE GENOMIC DNA]</scope>
    <source>
        <strain evidence="5 6">CAIM 1731</strain>
    </source>
</reference>
<sequence>MDKRQLKLGWSLVLVWFVLIAATAFNYQTTEKRVQKIEQMADYVHDFRNSLYFDKPYRTEMTAQQVELLENIKRLCDELKIPVQFAWFQPDAQQLVFTTGRFVELSKAFISTELALKDLIVDIQDKREQFVAEPHVQAYYYQLSANVFEALFANQMASSVAYRLLDELYSQSLDLDAQPRSNLQSTLAETSSVMGSFAKGGYLVEQLVNHSVHEELHQVKVQYHQNSERMLVFGTVVSGVLILFLMGTLHSQLVNRQPTPSDEFVEETAASSSVHIDSNSDYNVAEDWQETPVESKTQSKVDFSAMLDSLDGDQESLCMLLEVFVDDHENDVAELTQLLTDSPEDAMRKAHSLKGVGGNLGAFELRDIAARIEVAIEKDITQVPALLPDLDNKLKRAIEDAKQYIAQQG</sequence>
<feature type="modified residue" description="Phosphohistidine" evidence="2">
    <location>
        <position position="351"/>
    </location>
</feature>
<dbReference type="SMART" id="SM00073">
    <property type="entry name" value="HPT"/>
    <property type="match status" value="1"/>
</dbReference>
<accession>A0ABX3FCF0</accession>
<comment type="caution">
    <text evidence="5">The sequence shown here is derived from an EMBL/GenBank/DDBJ whole genome shotgun (WGS) entry which is preliminary data.</text>
</comment>
<dbReference type="RefSeq" id="WP_075650324.1">
    <property type="nucleotide sequence ID" value="NZ_AP019657.1"/>
</dbReference>
<name>A0ABX3FCF0_9VIBR</name>
<evidence type="ECO:0000313" key="5">
    <source>
        <dbReference type="EMBL" id="OLQ89580.1"/>
    </source>
</evidence>
<keyword evidence="3" id="KW-0812">Transmembrane</keyword>
<dbReference type="CDD" id="cd00088">
    <property type="entry name" value="HPT"/>
    <property type="match status" value="1"/>
</dbReference>
<gene>
    <name evidence="5" type="ORF">BIY21_14970</name>
</gene>
<evidence type="ECO:0000313" key="6">
    <source>
        <dbReference type="Proteomes" id="UP000186206"/>
    </source>
</evidence>